<evidence type="ECO:0000313" key="6">
    <source>
        <dbReference type="EMBL" id="CAA9518168.1"/>
    </source>
</evidence>
<dbReference type="EMBL" id="CADCVS010000372">
    <property type="protein sequence ID" value="CAA9518168.1"/>
    <property type="molecule type" value="Genomic_DNA"/>
</dbReference>
<evidence type="ECO:0000256" key="1">
    <source>
        <dbReference type="ARBA" id="ARBA00022603"/>
    </source>
</evidence>
<dbReference type="InterPro" id="IPR029026">
    <property type="entry name" value="tRNA_m1G_MTases_N"/>
</dbReference>
<evidence type="ECO:0000256" key="3">
    <source>
        <dbReference type="ARBA" id="ARBA00022691"/>
    </source>
</evidence>
<dbReference type="PANTHER" id="PTHR33603:SF1">
    <property type="entry name" value="RIBOSOMAL RNA LARGE SUBUNIT METHYLTRANSFERASE H"/>
    <property type="match status" value="1"/>
</dbReference>
<evidence type="ECO:0000256" key="2">
    <source>
        <dbReference type="ARBA" id="ARBA00022679"/>
    </source>
</evidence>
<dbReference type="PANTHER" id="PTHR33603">
    <property type="entry name" value="METHYLTRANSFERASE"/>
    <property type="match status" value="1"/>
</dbReference>
<comment type="function">
    <text evidence="5">Specifically methylates the pseudouridine at position 1915 (m3Psi1915) in 23S rRNA.</text>
</comment>
<comment type="subunit">
    <text evidence="5">Homodimer.</text>
</comment>
<comment type="subcellular location">
    <subcellularLocation>
        <location evidence="5">Cytoplasm</location>
    </subcellularLocation>
</comment>
<keyword evidence="1 5" id="KW-0489">Methyltransferase</keyword>
<keyword evidence="3 5" id="KW-0949">S-adenosyl-L-methionine</keyword>
<organism evidence="6">
    <name type="scientific">uncultured Solirubrobacteraceae bacterium</name>
    <dbReference type="NCBI Taxonomy" id="1162706"/>
    <lineage>
        <taxon>Bacteria</taxon>
        <taxon>Bacillati</taxon>
        <taxon>Actinomycetota</taxon>
        <taxon>Thermoleophilia</taxon>
        <taxon>Solirubrobacterales</taxon>
        <taxon>Solirubrobacteraceae</taxon>
        <taxon>environmental samples</taxon>
    </lineage>
</organism>
<dbReference type="AlphaFoldDB" id="A0A6J4TAI8"/>
<proteinExistence type="inferred from homology"/>
<dbReference type="Gene3D" id="3.40.1280.10">
    <property type="match status" value="1"/>
</dbReference>
<protein>
    <recommendedName>
        <fullName evidence="5">Ribosomal RNA large subunit methyltransferase H</fullName>
        <ecNumber evidence="5">2.1.1.177</ecNumber>
    </recommendedName>
    <alternativeName>
        <fullName evidence="5">23S rRNA (pseudouridine1915-N3)-methyltransferase</fullName>
    </alternativeName>
    <alternativeName>
        <fullName evidence="5">23S rRNA m3Psi1915 methyltransferase</fullName>
    </alternativeName>
    <alternativeName>
        <fullName evidence="5">rRNA (pseudouridine-N3-)-methyltransferase RlmH</fullName>
    </alternativeName>
</protein>
<dbReference type="PIRSF" id="PIRSF004505">
    <property type="entry name" value="MT_bac"/>
    <property type="match status" value="1"/>
</dbReference>
<dbReference type="EC" id="2.1.1.177" evidence="5"/>
<sequence length="137" mass="15513">MRIVVLSVGRLKPPFSDDVEHYAKLLSRYCRLELIEVREDEAVGRRIPERAHTVLLDERGRGHDSAGFARWMEARRQSGLDVCFVVGGPFGHGPDLDGADDRLSLGPMTLPHQLARVVLLEQVFRAHKILANEPYHH</sequence>
<name>A0A6J4TAI8_9ACTN</name>
<dbReference type="CDD" id="cd18081">
    <property type="entry name" value="RlmH-like"/>
    <property type="match status" value="1"/>
</dbReference>
<keyword evidence="5" id="KW-0698">rRNA processing</keyword>
<dbReference type="Pfam" id="PF02590">
    <property type="entry name" value="SPOUT_MTase"/>
    <property type="match status" value="1"/>
</dbReference>
<comment type="catalytic activity">
    <reaction evidence="5">
        <text>pseudouridine(1915) in 23S rRNA + S-adenosyl-L-methionine = N(3)-methylpseudouridine(1915) in 23S rRNA + S-adenosyl-L-homocysteine + H(+)</text>
        <dbReference type="Rhea" id="RHEA:42752"/>
        <dbReference type="Rhea" id="RHEA-COMP:10221"/>
        <dbReference type="Rhea" id="RHEA-COMP:10222"/>
        <dbReference type="ChEBI" id="CHEBI:15378"/>
        <dbReference type="ChEBI" id="CHEBI:57856"/>
        <dbReference type="ChEBI" id="CHEBI:59789"/>
        <dbReference type="ChEBI" id="CHEBI:65314"/>
        <dbReference type="ChEBI" id="CHEBI:74486"/>
        <dbReference type="EC" id="2.1.1.177"/>
    </reaction>
</comment>
<evidence type="ECO:0000256" key="4">
    <source>
        <dbReference type="ARBA" id="ARBA00038303"/>
    </source>
</evidence>
<dbReference type="GO" id="GO:0070038">
    <property type="term" value="F:rRNA (pseudouridine-N3-)-methyltransferase activity"/>
    <property type="evidence" value="ECO:0007669"/>
    <property type="project" value="UniProtKB-UniRule"/>
</dbReference>
<dbReference type="InterPro" id="IPR029028">
    <property type="entry name" value="Alpha/beta_knot_MTases"/>
</dbReference>
<feature type="binding site" evidence="5">
    <location>
        <position position="87"/>
    </location>
    <ligand>
        <name>S-adenosyl-L-methionine</name>
        <dbReference type="ChEBI" id="CHEBI:59789"/>
    </ligand>
</feature>
<reference evidence="6" key="1">
    <citation type="submission" date="2020-02" db="EMBL/GenBank/DDBJ databases">
        <authorList>
            <person name="Meier V. D."/>
        </authorList>
    </citation>
    <scope>NUCLEOTIDE SEQUENCE</scope>
    <source>
        <strain evidence="6">AVDCRST_MAG30</strain>
    </source>
</reference>
<accession>A0A6J4TAI8</accession>
<keyword evidence="2 5" id="KW-0808">Transferase</keyword>
<feature type="binding site" evidence="5">
    <location>
        <begin position="105"/>
        <end position="110"/>
    </location>
    <ligand>
        <name>S-adenosyl-L-methionine</name>
        <dbReference type="ChEBI" id="CHEBI:59789"/>
    </ligand>
</feature>
<dbReference type="SUPFAM" id="SSF75217">
    <property type="entry name" value="alpha/beta knot"/>
    <property type="match status" value="1"/>
</dbReference>
<dbReference type="InterPro" id="IPR003742">
    <property type="entry name" value="RlmH-like"/>
</dbReference>
<evidence type="ECO:0000256" key="5">
    <source>
        <dbReference type="HAMAP-Rule" id="MF_00658"/>
    </source>
</evidence>
<keyword evidence="5" id="KW-0963">Cytoplasm</keyword>
<feature type="binding site" evidence="5">
    <location>
        <position position="56"/>
    </location>
    <ligand>
        <name>S-adenosyl-L-methionine</name>
        <dbReference type="ChEBI" id="CHEBI:59789"/>
    </ligand>
</feature>
<dbReference type="GO" id="GO:0005737">
    <property type="term" value="C:cytoplasm"/>
    <property type="evidence" value="ECO:0007669"/>
    <property type="project" value="UniProtKB-SubCell"/>
</dbReference>
<comment type="similarity">
    <text evidence="4 5">Belongs to the RNA methyltransferase RlmH family.</text>
</comment>
<gene>
    <name evidence="5" type="primary">rlmH</name>
    <name evidence="6" type="ORF">AVDCRST_MAG30-2891</name>
</gene>
<dbReference type="HAMAP" id="MF_00658">
    <property type="entry name" value="23SrRNA_methyltr_H"/>
    <property type="match status" value="1"/>
</dbReference>